<keyword evidence="2" id="KW-0472">Membrane</keyword>
<keyword evidence="2" id="KW-0812">Transmembrane</keyword>
<protein>
    <recommendedName>
        <fullName evidence="5">LemA protein</fullName>
    </recommendedName>
</protein>
<accession>A0ABS7RI92</accession>
<organism evidence="3 4">
    <name type="scientific">Nocardioides jiangsuensis</name>
    <dbReference type="NCBI Taxonomy" id="2866161"/>
    <lineage>
        <taxon>Bacteria</taxon>
        <taxon>Bacillati</taxon>
        <taxon>Actinomycetota</taxon>
        <taxon>Actinomycetes</taxon>
        <taxon>Propionibacteriales</taxon>
        <taxon>Nocardioidaceae</taxon>
        <taxon>Nocardioides</taxon>
    </lineage>
</organism>
<feature type="region of interest" description="Disordered" evidence="1">
    <location>
        <begin position="11"/>
        <end position="33"/>
    </location>
</feature>
<gene>
    <name evidence="3" type="ORF">K1X13_05290</name>
</gene>
<evidence type="ECO:0000256" key="1">
    <source>
        <dbReference type="SAM" id="MobiDB-lite"/>
    </source>
</evidence>
<evidence type="ECO:0008006" key="5">
    <source>
        <dbReference type="Google" id="ProtNLM"/>
    </source>
</evidence>
<sequence>MKITTMGQLAPLRPDCASSRGGKTHPPTGRRRPSTSLMAFLLQFRWPTEPLLSEANETVGFSTTTKGALVATILSVIALGGTVAGAVMWVVNTFRHRSHLSQCVQDLQRHHRLDRRLIGCVNEMERILDGAPPQSSGAEIPEELVGHARYLFGLRQEAADNATRLSRHAVRLRWPDGYLGKATLAGKRCEVAHGALIRAFQALGDATREYERGITSALLQCGDGPGARAPSNPVRLLNEPAAEEVARLREVCEEALTHTADACNLRFYSHAVFDTKWPVRRSEIMELGTDPYKGEVKPMRWTGFGPQPLLHVDAR</sequence>
<dbReference type="EMBL" id="JAIEZQ010000001">
    <property type="protein sequence ID" value="MBY9074232.1"/>
    <property type="molecule type" value="Genomic_DNA"/>
</dbReference>
<evidence type="ECO:0000256" key="2">
    <source>
        <dbReference type="SAM" id="Phobius"/>
    </source>
</evidence>
<evidence type="ECO:0000313" key="3">
    <source>
        <dbReference type="EMBL" id="MBY9074232.1"/>
    </source>
</evidence>
<keyword evidence="4" id="KW-1185">Reference proteome</keyword>
<feature type="transmembrane region" description="Helical" evidence="2">
    <location>
        <begin position="68"/>
        <end position="91"/>
    </location>
</feature>
<evidence type="ECO:0000313" key="4">
    <source>
        <dbReference type="Proteomes" id="UP000754710"/>
    </source>
</evidence>
<comment type="caution">
    <text evidence="3">The sequence shown here is derived from an EMBL/GenBank/DDBJ whole genome shotgun (WGS) entry which is preliminary data.</text>
</comment>
<reference evidence="3 4" key="1">
    <citation type="submission" date="2021-08" db="EMBL/GenBank/DDBJ databases">
        <title>Nocardioides bacterium WL0053 sp. nov., isolated from the sediment.</title>
        <authorList>
            <person name="Wang L."/>
            <person name="Zhang D."/>
            <person name="Zhang A."/>
        </authorList>
    </citation>
    <scope>NUCLEOTIDE SEQUENCE [LARGE SCALE GENOMIC DNA]</scope>
    <source>
        <strain evidence="3 4">WL0053</strain>
    </source>
</reference>
<name>A0ABS7RI92_9ACTN</name>
<keyword evidence="2" id="KW-1133">Transmembrane helix</keyword>
<proteinExistence type="predicted"/>
<dbReference type="Proteomes" id="UP000754710">
    <property type="component" value="Unassembled WGS sequence"/>
</dbReference>
<dbReference type="RefSeq" id="WP_221023934.1">
    <property type="nucleotide sequence ID" value="NZ_JAIEZQ010000001.1"/>
</dbReference>